<evidence type="ECO:0000256" key="8">
    <source>
        <dbReference type="ARBA" id="ARBA00022989"/>
    </source>
</evidence>
<reference evidence="13 14" key="1">
    <citation type="submission" date="2022-10" db="EMBL/GenBank/DDBJ databases">
        <title>Luteolibacter arcticus strain CCTCC AB 2014275, whole genome shotgun sequencing project.</title>
        <authorList>
            <person name="Zhao G."/>
            <person name="Shen L."/>
        </authorList>
    </citation>
    <scope>NUCLEOTIDE SEQUENCE [LARGE SCALE GENOMIC DNA]</scope>
    <source>
        <strain evidence="13 14">CCTCC AB 2014275</strain>
    </source>
</reference>
<keyword evidence="14" id="KW-1185">Reference proteome</keyword>
<dbReference type="InterPro" id="IPR008915">
    <property type="entry name" value="Peptidase_M50"/>
</dbReference>
<keyword evidence="5 11" id="KW-0812">Transmembrane</keyword>
<feature type="transmembrane region" description="Helical" evidence="11">
    <location>
        <begin position="12"/>
        <end position="35"/>
    </location>
</feature>
<dbReference type="GO" id="GO:0008237">
    <property type="term" value="F:metallopeptidase activity"/>
    <property type="evidence" value="ECO:0007669"/>
    <property type="project" value="UniProtKB-KW"/>
</dbReference>
<dbReference type="InterPro" id="IPR041489">
    <property type="entry name" value="PDZ_6"/>
</dbReference>
<evidence type="ECO:0000256" key="7">
    <source>
        <dbReference type="ARBA" id="ARBA00022833"/>
    </source>
</evidence>
<accession>A0ABT3GH12</accession>
<keyword evidence="7 11" id="KW-0862">Zinc</keyword>
<dbReference type="PANTHER" id="PTHR42837:SF2">
    <property type="entry name" value="MEMBRANE METALLOPROTEASE ARASP2, CHLOROPLASTIC-RELATED"/>
    <property type="match status" value="1"/>
</dbReference>
<keyword evidence="10 11" id="KW-0472">Membrane</keyword>
<dbReference type="InterPro" id="IPR036034">
    <property type="entry name" value="PDZ_sf"/>
</dbReference>
<evidence type="ECO:0000256" key="6">
    <source>
        <dbReference type="ARBA" id="ARBA00022801"/>
    </source>
</evidence>
<comment type="subcellular location">
    <subcellularLocation>
        <location evidence="2">Membrane</location>
        <topology evidence="2">Multi-pass membrane protein</topology>
    </subcellularLocation>
</comment>
<dbReference type="RefSeq" id="WP_264486423.1">
    <property type="nucleotide sequence ID" value="NZ_JAPDDT010000002.1"/>
</dbReference>
<gene>
    <name evidence="13" type="primary">rseP</name>
    <name evidence="13" type="ORF">OKA05_07095</name>
</gene>
<dbReference type="SMART" id="SM00228">
    <property type="entry name" value="PDZ"/>
    <property type="match status" value="2"/>
</dbReference>
<dbReference type="CDD" id="cd23081">
    <property type="entry name" value="cpPDZ_EcRseP-like"/>
    <property type="match status" value="1"/>
</dbReference>
<dbReference type="Proteomes" id="UP001320876">
    <property type="component" value="Unassembled WGS sequence"/>
</dbReference>
<evidence type="ECO:0000313" key="13">
    <source>
        <dbReference type="EMBL" id="MCW1922314.1"/>
    </source>
</evidence>
<organism evidence="13 14">
    <name type="scientific">Luteolibacter arcticus</name>
    <dbReference type="NCBI Taxonomy" id="1581411"/>
    <lineage>
        <taxon>Bacteria</taxon>
        <taxon>Pseudomonadati</taxon>
        <taxon>Verrucomicrobiota</taxon>
        <taxon>Verrucomicrobiia</taxon>
        <taxon>Verrucomicrobiales</taxon>
        <taxon>Verrucomicrobiaceae</taxon>
        <taxon>Luteolibacter</taxon>
    </lineage>
</organism>
<name>A0ABT3GH12_9BACT</name>
<evidence type="ECO:0000256" key="2">
    <source>
        <dbReference type="ARBA" id="ARBA00004141"/>
    </source>
</evidence>
<dbReference type="EMBL" id="JAPDDT010000002">
    <property type="protein sequence ID" value="MCW1922314.1"/>
    <property type="molecule type" value="Genomic_DNA"/>
</dbReference>
<dbReference type="EC" id="3.4.24.-" evidence="11"/>
<protein>
    <recommendedName>
        <fullName evidence="11">Zinc metalloprotease</fullName>
        <ecNumber evidence="11">3.4.24.-</ecNumber>
    </recommendedName>
</protein>
<evidence type="ECO:0000256" key="1">
    <source>
        <dbReference type="ARBA" id="ARBA00001947"/>
    </source>
</evidence>
<feature type="transmembrane region" description="Helical" evidence="11">
    <location>
        <begin position="385"/>
        <end position="407"/>
    </location>
</feature>
<dbReference type="SUPFAM" id="SSF50156">
    <property type="entry name" value="PDZ domain-like"/>
    <property type="match status" value="2"/>
</dbReference>
<dbReference type="Gene3D" id="2.30.42.10">
    <property type="match status" value="2"/>
</dbReference>
<sequence length="472" mass="51913">MAALSTVPQIALLILVVIVVFNLIIFVHELGHYWAAKWRGLKIDRFQIWFGKPIWSKTINGVQWGLGWIPAGGFVALPQMAPMESIEGGNLDREALPPIKPLDKIIVAFAGPLFSFLLALSAAVGVYIVGKPKDFAPTQVIAGVLEGSPGEKAGLKAGDKITHINGSVVNGWDGRLDSIFTQIVTSEGDDIEITVERPGEAKPLTLTSHFEIPKTRWWQRKALRQVGIEPETGWVFAISTLKGSPAEAAGIEEGDRLVTADGKEFTSSEELIDYIRSKGEAPINFVFERKKEMLEVTIRPRVPIKPEGKNAMIGMSFGDGLVYENHIVHPKPLDQITDTLKQMWLTIARVASPKSSIGVGHLSGPVGIAKLQYRMLRMDHPWQRILAFMVLLNINLAILNMLPFPVLDGGHITLATMEAIAGRPVRAKILEFVQVGFAMLLFSLMIFVTSKDIGDGFRPQEGKAEEYVFPAN</sequence>
<dbReference type="PROSITE" id="PS50106">
    <property type="entry name" value="PDZ"/>
    <property type="match status" value="1"/>
</dbReference>
<feature type="transmembrane region" description="Helical" evidence="11">
    <location>
        <begin position="427"/>
        <end position="448"/>
    </location>
</feature>
<dbReference type="InterPro" id="IPR004387">
    <property type="entry name" value="Pept_M50_Zn"/>
</dbReference>
<keyword evidence="9 11" id="KW-0482">Metalloprotease</keyword>
<keyword evidence="8 11" id="KW-1133">Transmembrane helix</keyword>
<dbReference type="PANTHER" id="PTHR42837">
    <property type="entry name" value="REGULATOR OF SIGMA-E PROTEASE RSEP"/>
    <property type="match status" value="1"/>
</dbReference>
<keyword evidence="6 11" id="KW-0378">Hydrolase</keyword>
<keyword evidence="11" id="KW-0479">Metal-binding</keyword>
<comment type="cofactor">
    <cofactor evidence="1 11">
        <name>Zn(2+)</name>
        <dbReference type="ChEBI" id="CHEBI:29105"/>
    </cofactor>
</comment>
<dbReference type="Pfam" id="PF02163">
    <property type="entry name" value="Peptidase_M50"/>
    <property type="match status" value="1"/>
</dbReference>
<evidence type="ECO:0000256" key="3">
    <source>
        <dbReference type="ARBA" id="ARBA00007931"/>
    </source>
</evidence>
<evidence type="ECO:0000256" key="5">
    <source>
        <dbReference type="ARBA" id="ARBA00022692"/>
    </source>
</evidence>
<evidence type="ECO:0000259" key="12">
    <source>
        <dbReference type="PROSITE" id="PS50106"/>
    </source>
</evidence>
<comment type="similarity">
    <text evidence="3 11">Belongs to the peptidase M50B family.</text>
</comment>
<keyword evidence="4" id="KW-0645">Protease</keyword>
<feature type="transmembrane region" description="Helical" evidence="11">
    <location>
        <begin position="105"/>
        <end position="129"/>
    </location>
</feature>
<evidence type="ECO:0000256" key="4">
    <source>
        <dbReference type="ARBA" id="ARBA00022670"/>
    </source>
</evidence>
<dbReference type="NCBIfam" id="TIGR00054">
    <property type="entry name" value="RIP metalloprotease RseP"/>
    <property type="match status" value="1"/>
</dbReference>
<evidence type="ECO:0000256" key="9">
    <source>
        <dbReference type="ARBA" id="ARBA00023049"/>
    </source>
</evidence>
<proteinExistence type="inferred from homology"/>
<comment type="caution">
    <text evidence="13">The sequence shown here is derived from an EMBL/GenBank/DDBJ whole genome shotgun (WGS) entry which is preliminary data.</text>
</comment>
<evidence type="ECO:0000256" key="11">
    <source>
        <dbReference type="RuleBase" id="RU362031"/>
    </source>
</evidence>
<feature type="domain" description="PDZ" evidence="12">
    <location>
        <begin position="124"/>
        <end position="199"/>
    </location>
</feature>
<dbReference type="CDD" id="cd06163">
    <property type="entry name" value="S2P-M50_PDZ_RseP-like"/>
    <property type="match status" value="1"/>
</dbReference>
<evidence type="ECO:0000256" key="10">
    <source>
        <dbReference type="ARBA" id="ARBA00023136"/>
    </source>
</evidence>
<evidence type="ECO:0000313" key="14">
    <source>
        <dbReference type="Proteomes" id="UP001320876"/>
    </source>
</evidence>
<dbReference type="Pfam" id="PF17820">
    <property type="entry name" value="PDZ_6"/>
    <property type="match status" value="2"/>
</dbReference>
<dbReference type="InterPro" id="IPR001478">
    <property type="entry name" value="PDZ"/>
</dbReference>